<gene>
    <name evidence="3" type="ORF">SAMN04488526_0288</name>
</gene>
<dbReference type="Proteomes" id="UP000199283">
    <property type="component" value="Unassembled WGS sequence"/>
</dbReference>
<dbReference type="OrthoDB" id="7867809at2"/>
<evidence type="ECO:0000313" key="4">
    <source>
        <dbReference type="Proteomes" id="UP000199283"/>
    </source>
</evidence>
<name>A0A1H7G9B6_9RHOB</name>
<dbReference type="GO" id="GO:0004672">
    <property type="term" value="F:protein kinase activity"/>
    <property type="evidence" value="ECO:0007669"/>
    <property type="project" value="UniProtKB-ARBA"/>
</dbReference>
<dbReference type="RefSeq" id="WP_092759083.1">
    <property type="nucleotide sequence ID" value="NZ_FNZQ01000001.1"/>
</dbReference>
<dbReference type="EMBL" id="FNZQ01000001">
    <property type="protein sequence ID" value="SEK32375.1"/>
    <property type="molecule type" value="Genomic_DNA"/>
</dbReference>
<protein>
    <submittedName>
        <fullName evidence="3">Hpt domain-containing protein</fullName>
    </submittedName>
</protein>
<sequence length="103" mass="11007">MIDTERIAELQAEIGAEDLSCIVSVYLEEARATLAQIAAGLTEEDHARAIHFLRSGALNIGLSGVADVAGKMTCRAASSRDDCADRFRDVLDHTMAEVTDSLA</sequence>
<dbReference type="InterPro" id="IPR036641">
    <property type="entry name" value="HPT_dom_sf"/>
</dbReference>
<keyword evidence="1" id="KW-0902">Two-component regulatory system</keyword>
<dbReference type="Pfam" id="PF01627">
    <property type="entry name" value="Hpt"/>
    <property type="match status" value="1"/>
</dbReference>
<feature type="domain" description="HPt" evidence="2">
    <location>
        <begin position="23"/>
        <end position="92"/>
    </location>
</feature>
<evidence type="ECO:0000256" key="1">
    <source>
        <dbReference type="ARBA" id="ARBA00023012"/>
    </source>
</evidence>
<evidence type="ECO:0000259" key="2">
    <source>
        <dbReference type="Pfam" id="PF01627"/>
    </source>
</evidence>
<accession>A0A1H7G9B6</accession>
<dbReference type="AlphaFoldDB" id="A0A1H7G9B6"/>
<dbReference type="Gene3D" id="1.20.120.160">
    <property type="entry name" value="HPT domain"/>
    <property type="match status" value="1"/>
</dbReference>
<organism evidence="3 4">
    <name type="scientific">Jannaschia helgolandensis</name>
    <dbReference type="NCBI Taxonomy" id="188906"/>
    <lineage>
        <taxon>Bacteria</taxon>
        <taxon>Pseudomonadati</taxon>
        <taxon>Pseudomonadota</taxon>
        <taxon>Alphaproteobacteria</taxon>
        <taxon>Rhodobacterales</taxon>
        <taxon>Roseobacteraceae</taxon>
        <taxon>Jannaschia</taxon>
    </lineage>
</organism>
<reference evidence="3 4" key="1">
    <citation type="submission" date="2016-10" db="EMBL/GenBank/DDBJ databases">
        <authorList>
            <person name="de Groot N.N."/>
        </authorList>
    </citation>
    <scope>NUCLEOTIDE SEQUENCE [LARGE SCALE GENOMIC DNA]</scope>
    <source>
        <strain evidence="3 4">DSM 14858</strain>
    </source>
</reference>
<proteinExistence type="predicted"/>
<evidence type="ECO:0000313" key="3">
    <source>
        <dbReference type="EMBL" id="SEK32375.1"/>
    </source>
</evidence>
<dbReference type="InterPro" id="IPR008207">
    <property type="entry name" value="Sig_transdc_His_kin_Hpt_dom"/>
</dbReference>
<dbReference type="STRING" id="188906.SAMN04488526_0288"/>
<dbReference type="SUPFAM" id="SSF47226">
    <property type="entry name" value="Histidine-containing phosphotransfer domain, HPT domain"/>
    <property type="match status" value="1"/>
</dbReference>
<keyword evidence="4" id="KW-1185">Reference proteome</keyword>
<dbReference type="GO" id="GO:0000160">
    <property type="term" value="P:phosphorelay signal transduction system"/>
    <property type="evidence" value="ECO:0007669"/>
    <property type="project" value="UniProtKB-KW"/>
</dbReference>